<evidence type="ECO:0000313" key="2">
    <source>
        <dbReference type="Proteomes" id="UP000002640"/>
    </source>
</evidence>
<dbReference type="GeneID" id="20658546"/>
<dbReference type="KEGG" id="psoj:PHYSODRAFT_505874"/>
<reference evidence="1 2" key="1">
    <citation type="journal article" date="2006" name="Science">
        <title>Phytophthora genome sequences uncover evolutionary origins and mechanisms of pathogenesis.</title>
        <authorList>
            <person name="Tyler B.M."/>
            <person name="Tripathy S."/>
            <person name="Zhang X."/>
            <person name="Dehal P."/>
            <person name="Jiang R.H."/>
            <person name="Aerts A."/>
            <person name="Arredondo F.D."/>
            <person name="Baxter L."/>
            <person name="Bensasson D."/>
            <person name="Beynon J.L."/>
            <person name="Chapman J."/>
            <person name="Damasceno C.M."/>
            <person name="Dorrance A.E."/>
            <person name="Dou D."/>
            <person name="Dickerman A.W."/>
            <person name="Dubchak I.L."/>
            <person name="Garbelotto M."/>
            <person name="Gijzen M."/>
            <person name="Gordon S.G."/>
            <person name="Govers F."/>
            <person name="Grunwald N.J."/>
            <person name="Huang W."/>
            <person name="Ivors K.L."/>
            <person name="Jones R.W."/>
            <person name="Kamoun S."/>
            <person name="Krampis K."/>
            <person name="Lamour K.H."/>
            <person name="Lee M.K."/>
            <person name="McDonald W.H."/>
            <person name="Medina M."/>
            <person name="Meijer H.J."/>
            <person name="Nordberg E.K."/>
            <person name="Maclean D.J."/>
            <person name="Ospina-Giraldo M.D."/>
            <person name="Morris P.F."/>
            <person name="Phuntumart V."/>
            <person name="Putnam N.H."/>
            <person name="Rash S."/>
            <person name="Rose J.K."/>
            <person name="Sakihama Y."/>
            <person name="Salamov A.A."/>
            <person name="Savidor A."/>
            <person name="Scheuring C.F."/>
            <person name="Smith B.M."/>
            <person name="Sobral B.W."/>
            <person name="Terry A."/>
            <person name="Torto-Alalibo T.A."/>
            <person name="Win J."/>
            <person name="Xu Z."/>
            <person name="Zhang H."/>
            <person name="Grigoriev I.V."/>
            <person name="Rokhsar D.S."/>
            <person name="Boore J.L."/>
        </authorList>
    </citation>
    <scope>NUCLEOTIDE SEQUENCE [LARGE SCALE GENOMIC DNA]</scope>
    <source>
        <strain evidence="1 2">P6497</strain>
    </source>
</reference>
<name>G4ZKF6_PHYSP</name>
<gene>
    <name evidence="1" type="ORF">PHYSODRAFT_505874</name>
</gene>
<evidence type="ECO:0008006" key="3">
    <source>
        <dbReference type="Google" id="ProtNLM"/>
    </source>
</evidence>
<dbReference type="EMBL" id="JH159155">
    <property type="protein sequence ID" value="EGZ15566.1"/>
    <property type="molecule type" value="Genomic_DNA"/>
</dbReference>
<keyword evidence="2" id="KW-1185">Reference proteome</keyword>
<protein>
    <recommendedName>
        <fullName evidence="3">SWIM-type domain-containing protein</fullName>
    </recommendedName>
</protein>
<dbReference type="AlphaFoldDB" id="G4ZKF6"/>
<organism evidence="1 2">
    <name type="scientific">Phytophthora sojae (strain P6497)</name>
    <name type="common">Soybean stem and root rot agent</name>
    <name type="synonym">Phytophthora megasperma f. sp. glycines</name>
    <dbReference type="NCBI Taxonomy" id="1094619"/>
    <lineage>
        <taxon>Eukaryota</taxon>
        <taxon>Sar</taxon>
        <taxon>Stramenopiles</taxon>
        <taxon>Oomycota</taxon>
        <taxon>Peronosporomycetes</taxon>
        <taxon>Peronosporales</taxon>
        <taxon>Peronosporaceae</taxon>
        <taxon>Phytophthora</taxon>
    </lineage>
</organism>
<sequence>MRYANGPLQNILCLSVLFRKVLNLANLKRFSVDIDLLECEGCSTRVHKLIPCAHLIVAIYTRNKQDNNFSIHSALKDAFHQAYITPSYNAAFSDVGISIHTDTELTRESLIRSPPRYRQAGGSLGSVAHLGQDRLRAEKQIKSRGELPTGLGSVSSPTTYDSATSDLIAVMSEAISGVIMKKRSKYKCSTCKKTGHNKRRFVNETERPNMQRSKTWELRSEQNH</sequence>
<proteinExistence type="predicted"/>
<dbReference type="RefSeq" id="XP_009529315.1">
    <property type="nucleotide sequence ID" value="XM_009531020.1"/>
</dbReference>
<accession>G4ZKF6</accession>
<dbReference type="Proteomes" id="UP000002640">
    <property type="component" value="Unassembled WGS sequence"/>
</dbReference>
<evidence type="ECO:0000313" key="1">
    <source>
        <dbReference type="EMBL" id="EGZ15566.1"/>
    </source>
</evidence>
<dbReference type="InParanoid" id="G4ZKF6"/>